<dbReference type="PANTHER" id="PTHR30087">
    <property type="entry name" value="INNER MEMBRANE PROTEIN"/>
    <property type="match status" value="1"/>
</dbReference>
<gene>
    <name evidence="1" type="ORF">EDC19_1424</name>
</gene>
<dbReference type="AlphaFoldDB" id="A0A4R1MTE5"/>
<evidence type="ECO:0000313" key="2">
    <source>
        <dbReference type="Proteomes" id="UP000294545"/>
    </source>
</evidence>
<dbReference type="RefSeq" id="WP_132282150.1">
    <property type="nucleotide sequence ID" value="NZ_SMGQ01000012.1"/>
</dbReference>
<accession>A0A4R1MTE5</accession>
<dbReference type="PANTHER" id="PTHR30087:SF1">
    <property type="entry name" value="HYPOTHETICAL CYTOSOLIC PROTEIN"/>
    <property type="match status" value="1"/>
</dbReference>
<evidence type="ECO:0000313" key="1">
    <source>
        <dbReference type="EMBL" id="TCK93233.1"/>
    </source>
</evidence>
<dbReference type="EMBL" id="SMGQ01000012">
    <property type="protein sequence ID" value="TCK93233.1"/>
    <property type="molecule type" value="Genomic_DNA"/>
</dbReference>
<reference evidence="1 2" key="1">
    <citation type="submission" date="2019-03" db="EMBL/GenBank/DDBJ databases">
        <title>Genomic Encyclopedia of Type Strains, Phase IV (KMG-IV): sequencing the most valuable type-strain genomes for metagenomic binning, comparative biology and taxonomic classification.</title>
        <authorList>
            <person name="Goeker M."/>
        </authorList>
    </citation>
    <scope>NUCLEOTIDE SEQUENCE [LARGE SCALE GENOMIC DNA]</scope>
    <source>
        <strain evidence="1 2">DSM 24176</strain>
    </source>
</reference>
<dbReference type="OrthoDB" id="9797779at2"/>
<dbReference type="InterPro" id="IPR007553">
    <property type="entry name" value="2-thiour_desulf"/>
</dbReference>
<name>A0A4R1MTE5_9FIRM</name>
<dbReference type="Pfam" id="PF04463">
    <property type="entry name" value="2-thiour_desulf"/>
    <property type="match status" value="1"/>
</dbReference>
<sequence length="147" mass="16274">MYLVSACLAGINCRYNGSHTKNDYVLKLVKEGKAIPICPEVIAGLKTPRTPCEIVIDGHNNKKVVDKEGNDFTKEFYDGAYKTLEVAKTLNVKEVILQSKSPSCGYGWIYDGTFTNNLIKSNGLTAQLLLDNGIKVFTEKNINKRAL</sequence>
<comment type="caution">
    <text evidence="1">The sequence shown here is derived from an EMBL/GenBank/DDBJ whole genome shotgun (WGS) entry which is preliminary data.</text>
</comment>
<proteinExistence type="predicted"/>
<organism evidence="1 2">
    <name type="scientific">Natranaerovirga hydrolytica</name>
    <dbReference type="NCBI Taxonomy" id="680378"/>
    <lineage>
        <taxon>Bacteria</taxon>
        <taxon>Bacillati</taxon>
        <taxon>Bacillota</taxon>
        <taxon>Clostridia</taxon>
        <taxon>Lachnospirales</taxon>
        <taxon>Natranaerovirgaceae</taxon>
        <taxon>Natranaerovirga</taxon>
    </lineage>
</organism>
<keyword evidence="2" id="KW-1185">Reference proteome</keyword>
<dbReference type="Proteomes" id="UP000294545">
    <property type="component" value="Unassembled WGS sequence"/>
</dbReference>
<protein>
    <submittedName>
        <fullName evidence="1">Uncharacterized protein YbbK (DUF523 family)</fullName>
    </submittedName>
</protein>